<accession>A0A453MBB2</accession>
<keyword evidence="3" id="KW-1185">Reference proteome</keyword>
<organism evidence="2 3">
    <name type="scientific">Aegilops tauschii subsp. strangulata</name>
    <name type="common">Goatgrass</name>
    <dbReference type="NCBI Taxonomy" id="200361"/>
    <lineage>
        <taxon>Eukaryota</taxon>
        <taxon>Viridiplantae</taxon>
        <taxon>Streptophyta</taxon>
        <taxon>Embryophyta</taxon>
        <taxon>Tracheophyta</taxon>
        <taxon>Spermatophyta</taxon>
        <taxon>Magnoliopsida</taxon>
        <taxon>Liliopsida</taxon>
        <taxon>Poales</taxon>
        <taxon>Poaceae</taxon>
        <taxon>BOP clade</taxon>
        <taxon>Pooideae</taxon>
        <taxon>Triticodae</taxon>
        <taxon>Triticeae</taxon>
        <taxon>Triticinae</taxon>
        <taxon>Aegilops</taxon>
    </lineage>
</organism>
<reference evidence="2" key="4">
    <citation type="submission" date="2019-03" db="UniProtKB">
        <authorList>
            <consortium name="EnsemblPlants"/>
        </authorList>
    </citation>
    <scope>IDENTIFICATION</scope>
</reference>
<reference evidence="2" key="3">
    <citation type="journal article" date="2017" name="Nature">
        <title>Genome sequence of the progenitor of the wheat D genome Aegilops tauschii.</title>
        <authorList>
            <person name="Luo M.C."/>
            <person name="Gu Y.Q."/>
            <person name="Puiu D."/>
            <person name="Wang H."/>
            <person name="Twardziok S.O."/>
            <person name="Deal K.R."/>
            <person name="Huo N."/>
            <person name="Zhu T."/>
            <person name="Wang L."/>
            <person name="Wang Y."/>
            <person name="McGuire P.E."/>
            <person name="Liu S."/>
            <person name="Long H."/>
            <person name="Ramasamy R.K."/>
            <person name="Rodriguez J.C."/>
            <person name="Van S.L."/>
            <person name="Yuan L."/>
            <person name="Wang Z."/>
            <person name="Xia Z."/>
            <person name="Xiao L."/>
            <person name="Anderson O.D."/>
            <person name="Ouyang S."/>
            <person name="Liang Y."/>
            <person name="Zimin A.V."/>
            <person name="Pertea G."/>
            <person name="Qi P."/>
            <person name="Bennetzen J.L."/>
            <person name="Dai X."/>
            <person name="Dawson M.W."/>
            <person name="Muller H.G."/>
            <person name="Kugler K."/>
            <person name="Rivarola-Duarte L."/>
            <person name="Spannagl M."/>
            <person name="Mayer K.F.X."/>
            <person name="Lu F.H."/>
            <person name="Bevan M.W."/>
            <person name="Leroy P."/>
            <person name="Li P."/>
            <person name="You F.M."/>
            <person name="Sun Q."/>
            <person name="Liu Z."/>
            <person name="Lyons E."/>
            <person name="Wicker T."/>
            <person name="Salzberg S.L."/>
            <person name="Devos K.M."/>
            <person name="Dvorak J."/>
        </authorList>
    </citation>
    <scope>NUCLEOTIDE SEQUENCE [LARGE SCALE GENOMIC DNA]</scope>
    <source>
        <strain evidence="2">cv. AL8/78</strain>
    </source>
</reference>
<reference evidence="3" key="2">
    <citation type="journal article" date="2017" name="Nat. Plants">
        <title>The Aegilops tauschii genome reveals multiple impacts of transposons.</title>
        <authorList>
            <person name="Zhao G."/>
            <person name="Zou C."/>
            <person name="Li K."/>
            <person name="Wang K."/>
            <person name="Li T."/>
            <person name="Gao L."/>
            <person name="Zhang X."/>
            <person name="Wang H."/>
            <person name="Yang Z."/>
            <person name="Liu X."/>
            <person name="Jiang W."/>
            <person name="Mao L."/>
            <person name="Kong X."/>
            <person name="Jiao Y."/>
            <person name="Jia J."/>
        </authorList>
    </citation>
    <scope>NUCLEOTIDE SEQUENCE [LARGE SCALE GENOMIC DNA]</scope>
    <source>
        <strain evidence="3">cv. AL8/78</strain>
    </source>
</reference>
<name>A0A453MBB2_AEGTS</name>
<reference evidence="2" key="5">
    <citation type="journal article" date="2021" name="G3 (Bethesda)">
        <title>Aegilops tauschii genome assembly Aet v5.0 features greater sequence contiguity and improved annotation.</title>
        <authorList>
            <person name="Wang L."/>
            <person name="Zhu T."/>
            <person name="Rodriguez J.C."/>
            <person name="Deal K.R."/>
            <person name="Dubcovsky J."/>
            <person name="McGuire P.E."/>
            <person name="Lux T."/>
            <person name="Spannagl M."/>
            <person name="Mayer K.F.X."/>
            <person name="Baldrich P."/>
            <person name="Meyers B.C."/>
            <person name="Huo N."/>
            <person name="Gu Y.Q."/>
            <person name="Zhou H."/>
            <person name="Devos K.M."/>
            <person name="Bennetzen J.L."/>
            <person name="Unver T."/>
            <person name="Budak H."/>
            <person name="Gulick P.J."/>
            <person name="Galiba G."/>
            <person name="Kalapos B."/>
            <person name="Nelson D.R."/>
            <person name="Li P."/>
            <person name="You F.M."/>
            <person name="Luo M.C."/>
            <person name="Dvorak J."/>
        </authorList>
    </citation>
    <scope>NUCLEOTIDE SEQUENCE [LARGE SCALE GENOMIC DNA]</scope>
    <source>
        <strain evidence="2">cv. AL8/78</strain>
    </source>
</reference>
<dbReference type="Gramene" id="AET5Gv21123100.11">
    <property type="protein sequence ID" value="AET5Gv21123100.11"/>
    <property type="gene ID" value="AET5Gv21123100"/>
</dbReference>
<evidence type="ECO:0000256" key="1">
    <source>
        <dbReference type="SAM" id="MobiDB-lite"/>
    </source>
</evidence>
<dbReference type="EnsemblPlants" id="AET5Gv21123100.11">
    <property type="protein sequence ID" value="AET5Gv21123100.11"/>
    <property type="gene ID" value="AET5Gv21123100"/>
</dbReference>
<dbReference type="AlphaFoldDB" id="A0A453MBB2"/>
<proteinExistence type="predicted"/>
<feature type="compositionally biased region" description="Low complexity" evidence="1">
    <location>
        <begin position="1"/>
        <end position="19"/>
    </location>
</feature>
<evidence type="ECO:0000313" key="2">
    <source>
        <dbReference type="EnsemblPlants" id="AET5Gv21123100.11"/>
    </source>
</evidence>
<feature type="region of interest" description="Disordered" evidence="1">
    <location>
        <begin position="1"/>
        <end position="25"/>
    </location>
</feature>
<dbReference type="Proteomes" id="UP000015105">
    <property type="component" value="Chromosome 5D"/>
</dbReference>
<sequence>KPRCWSSCGWMSRSSSSSSPQRAPLPTFKARQSQLCKDLEIWCGSSYHPWNLSLACSLV</sequence>
<evidence type="ECO:0000313" key="3">
    <source>
        <dbReference type="Proteomes" id="UP000015105"/>
    </source>
</evidence>
<protein>
    <submittedName>
        <fullName evidence="2">Uncharacterized protein</fullName>
    </submittedName>
</protein>
<reference evidence="3" key="1">
    <citation type="journal article" date="2014" name="Science">
        <title>Ancient hybridizations among the ancestral genomes of bread wheat.</title>
        <authorList>
            <consortium name="International Wheat Genome Sequencing Consortium,"/>
            <person name="Marcussen T."/>
            <person name="Sandve S.R."/>
            <person name="Heier L."/>
            <person name="Spannagl M."/>
            <person name="Pfeifer M."/>
            <person name="Jakobsen K.S."/>
            <person name="Wulff B.B."/>
            <person name="Steuernagel B."/>
            <person name="Mayer K.F."/>
            <person name="Olsen O.A."/>
        </authorList>
    </citation>
    <scope>NUCLEOTIDE SEQUENCE [LARGE SCALE GENOMIC DNA]</scope>
    <source>
        <strain evidence="3">cv. AL8/78</strain>
    </source>
</reference>